<name>A0ACB8SAF2_9AGAM</name>
<reference evidence="1" key="1">
    <citation type="submission" date="2021-02" db="EMBL/GenBank/DDBJ databases">
        <authorList>
            <consortium name="DOE Joint Genome Institute"/>
            <person name="Ahrendt S."/>
            <person name="Looney B.P."/>
            <person name="Miyauchi S."/>
            <person name="Morin E."/>
            <person name="Drula E."/>
            <person name="Courty P.E."/>
            <person name="Chicoki N."/>
            <person name="Fauchery L."/>
            <person name="Kohler A."/>
            <person name="Kuo A."/>
            <person name="Labutti K."/>
            <person name="Pangilinan J."/>
            <person name="Lipzen A."/>
            <person name="Riley R."/>
            <person name="Andreopoulos W."/>
            <person name="He G."/>
            <person name="Johnson J."/>
            <person name="Barry K.W."/>
            <person name="Grigoriev I.V."/>
            <person name="Nagy L."/>
            <person name="Hibbett D."/>
            <person name="Henrissat B."/>
            <person name="Matheny P.B."/>
            <person name="Labbe J."/>
            <person name="Martin F."/>
        </authorList>
    </citation>
    <scope>NUCLEOTIDE SEQUENCE</scope>
    <source>
        <strain evidence="1">FP105234-sp</strain>
    </source>
</reference>
<reference evidence="1" key="2">
    <citation type="journal article" date="2022" name="New Phytol.">
        <title>Evolutionary transition to the ectomycorrhizal habit in the genomes of a hyperdiverse lineage of mushroom-forming fungi.</title>
        <authorList>
            <person name="Looney B."/>
            <person name="Miyauchi S."/>
            <person name="Morin E."/>
            <person name="Drula E."/>
            <person name="Courty P.E."/>
            <person name="Kohler A."/>
            <person name="Kuo A."/>
            <person name="LaButti K."/>
            <person name="Pangilinan J."/>
            <person name="Lipzen A."/>
            <person name="Riley R."/>
            <person name="Andreopoulos W."/>
            <person name="He G."/>
            <person name="Johnson J."/>
            <person name="Nolan M."/>
            <person name="Tritt A."/>
            <person name="Barry K.W."/>
            <person name="Grigoriev I.V."/>
            <person name="Nagy L.G."/>
            <person name="Hibbett D."/>
            <person name="Henrissat B."/>
            <person name="Matheny P.B."/>
            <person name="Labbe J."/>
            <person name="Martin F.M."/>
        </authorList>
    </citation>
    <scope>NUCLEOTIDE SEQUENCE</scope>
    <source>
        <strain evidence="1">FP105234-sp</strain>
    </source>
</reference>
<dbReference type="EMBL" id="MU275840">
    <property type="protein sequence ID" value="KAI0053443.1"/>
    <property type="molecule type" value="Genomic_DNA"/>
</dbReference>
<protein>
    <submittedName>
        <fullName evidence="1">Uncharacterized protein</fullName>
    </submittedName>
</protein>
<dbReference type="Proteomes" id="UP000814033">
    <property type="component" value="Unassembled WGS sequence"/>
</dbReference>
<accession>A0ACB8SAF2</accession>
<comment type="caution">
    <text evidence="1">The sequence shown here is derived from an EMBL/GenBank/DDBJ whole genome shotgun (WGS) entry which is preliminary data.</text>
</comment>
<sequence>MPTTRRQAAALQETGNAEKAKPEPRAKKPRSNKRGHPEQVEGGEELPAKKQKAKEEKESSGPQETLESVDNAPKSGTREPWAGTIERGHIYFFYRPKVEHKEAHSLDDVSRFHMVLVPRPPEFNTISDADSTKNQDDDAAMTLLEKGSDAVPTKEPHTAKKTHGGAGRGKKDTLWATVTAVGDDLLSLEKGLGEKTYETKTRGTRHEAPSRLAGRGAYAIVNNEPRVPSQLETHLGYHLSHPSEMGEVQKALRIHEASSFILQVKNPLAPPTGGQRVGLPEDRRARYPEQIMKDVFGKGGSKGRESFGLRFASVEMPELLDYEGAELLMIAARAGDEGLETSLGEGRGEALRTAEKNESKEPIDEMLKELAMDTVKFPVEPLQGDWI</sequence>
<keyword evidence="2" id="KW-1185">Reference proteome</keyword>
<organism evidence="1 2">
    <name type="scientific">Auriscalpium vulgare</name>
    <dbReference type="NCBI Taxonomy" id="40419"/>
    <lineage>
        <taxon>Eukaryota</taxon>
        <taxon>Fungi</taxon>
        <taxon>Dikarya</taxon>
        <taxon>Basidiomycota</taxon>
        <taxon>Agaricomycotina</taxon>
        <taxon>Agaricomycetes</taxon>
        <taxon>Russulales</taxon>
        <taxon>Auriscalpiaceae</taxon>
        <taxon>Auriscalpium</taxon>
    </lineage>
</organism>
<evidence type="ECO:0000313" key="2">
    <source>
        <dbReference type="Proteomes" id="UP000814033"/>
    </source>
</evidence>
<proteinExistence type="predicted"/>
<gene>
    <name evidence="1" type="ORF">FA95DRAFT_1601082</name>
</gene>
<evidence type="ECO:0000313" key="1">
    <source>
        <dbReference type="EMBL" id="KAI0053443.1"/>
    </source>
</evidence>